<evidence type="ECO:0000256" key="5">
    <source>
        <dbReference type="ARBA" id="ARBA00024042"/>
    </source>
</evidence>
<feature type="binding site" evidence="7">
    <location>
        <position position="152"/>
    </location>
    <ligand>
        <name>FMN</name>
        <dbReference type="ChEBI" id="CHEBI:58210"/>
    </ligand>
</feature>
<keyword evidence="10" id="KW-1185">Reference proteome</keyword>
<gene>
    <name evidence="9" type="ORF">N8K70_13960</name>
</gene>
<comment type="cofactor">
    <cofactor evidence="1">
        <name>FMN</name>
        <dbReference type="ChEBI" id="CHEBI:58210"/>
    </cofactor>
</comment>
<dbReference type="InterPro" id="IPR000262">
    <property type="entry name" value="FMN-dep_DH"/>
</dbReference>
<protein>
    <submittedName>
        <fullName evidence="9">Alpha-hydroxy acid oxidase</fullName>
    </submittedName>
</protein>
<dbReference type="KEGG" id="mbet:N8K70_13960"/>
<dbReference type="PROSITE" id="PS51349">
    <property type="entry name" value="FMN_HYDROXY_ACID_DH_2"/>
    <property type="match status" value="1"/>
</dbReference>
<dbReference type="PANTHER" id="PTHR10578">
    <property type="entry name" value="S -2-HYDROXY-ACID OXIDASE-RELATED"/>
    <property type="match status" value="1"/>
</dbReference>
<accession>A0AA97I563</accession>
<sequence length="353" mass="36255">MSRAGIDALRERARLGLPAHVADYVDATADGVAEAEADRWDAVRFRPVALRGETETSLATTVLGTPVDHPILIAPMAQQVAAHPDGEAETARAAAASGTLVGVSTNTAVPFSRIAEQGAPWWFQAYLLADSDLTDALAARAAAAGASAIMLTVELTALRVDPRIEPTNWPDGPGRARLANLTDDERSRLGDRPGRLPGLEQIARLREIAGLPVVVKGVLRGDDARRAVDAGAAGVLVSTHGNRRLAGSIAAVDALAEVADAVAGDAEVYADSGIRDGRHVLAALALGARAVFVGRPAWWALADDGAAGVEGLLAGLADELTASLRQAGVGTPAEARAARIAVAPGFASDRGLA</sequence>
<keyword evidence="4" id="KW-0560">Oxidoreductase</keyword>
<organism evidence="9 10">
    <name type="scientific">Microbacterium betulae</name>
    <dbReference type="NCBI Taxonomy" id="2981139"/>
    <lineage>
        <taxon>Bacteria</taxon>
        <taxon>Bacillati</taxon>
        <taxon>Actinomycetota</taxon>
        <taxon>Actinomycetes</taxon>
        <taxon>Micrococcales</taxon>
        <taxon>Microbacteriaceae</taxon>
        <taxon>Microbacterium</taxon>
    </lineage>
</organism>
<feature type="binding site" evidence="7">
    <location>
        <position position="124"/>
    </location>
    <ligand>
        <name>FMN</name>
        <dbReference type="ChEBI" id="CHEBI:58210"/>
    </ligand>
</feature>
<dbReference type="Pfam" id="PF01070">
    <property type="entry name" value="FMN_dh"/>
    <property type="match status" value="1"/>
</dbReference>
<feature type="binding site" evidence="7">
    <location>
        <begin position="271"/>
        <end position="275"/>
    </location>
    <ligand>
        <name>FMN</name>
        <dbReference type="ChEBI" id="CHEBI:58210"/>
    </ligand>
</feature>
<evidence type="ECO:0000256" key="6">
    <source>
        <dbReference type="PIRSR" id="PIRSR000138-1"/>
    </source>
</evidence>
<dbReference type="GO" id="GO:0010181">
    <property type="term" value="F:FMN binding"/>
    <property type="evidence" value="ECO:0007669"/>
    <property type="project" value="InterPro"/>
</dbReference>
<dbReference type="InterPro" id="IPR037396">
    <property type="entry name" value="FMN_HAD"/>
</dbReference>
<reference evidence="9 10" key="1">
    <citation type="submission" date="2023-02" db="EMBL/GenBank/DDBJ databases">
        <title>Microbacterium betulae sp. nov., isolated from birch wood.</title>
        <authorList>
            <person name="Pasciak M."/>
            <person name="Pawlik K.J."/>
            <person name="Martynowski D."/>
            <person name="Laczmanski L."/>
            <person name="Ciekot J."/>
            <person name="Szponar B."/>
            <person name="Wojcik-Fatla A."/>
            <person name="Mackiewicz B."/>
            <person name="Farian E."/>
            <person name="Cholewa G."/>
            <person name="Cholewa A."/>
            <person name="Dutkiewicz J."/>
        </authorList>
    </citation>
    <scope>NUCLEOTIDE SEQUENCE [LARGE SCALE GENOMIC DNA]</scope>
    <source>
        <strain evidence="9 10">AB</strain>
    </source>
</reference>
<dbReference type="PIRSF" id="PIRSF000138">
    <property type="entry name" value="Al-hdrx_acd_dh"/>
    <property type="match status" value="1"/>
</dbReference>
<feature type="binding site" evidence="7">
    <location>
        <position position="238"/>
    </location>
    <ligand>
        <name>FMN</name>
        <dbReference type="ChEBI" id="CHEBI:58210"/>
    </ligand>
</feature>
<feature type="binding site" evidence="7">
    <location>
        <position position="126"/>
    </location>
    <ligand>
        <name>glyoxylate</name>
        <dbReference type="ChEBI" id="CHEBI:36655"/>
    </ligand>
</feature>
<name>A0AA97I563_9MICO</name>
<dbReference type="SUPFAM" id="SSF51395">
    <property type="entry name" value="FMN-linked oxidoreductases"/>
    <property type="match status" value="1"/>
</dbReference>
<dbReference type="AlphaFoldDB" id="A0AA97I563"/>
<feature type="binding site" evidence="7">
    <location>
        <position position="243"/>
    </location>
    <ligand>
        <name>glyoxylate</name>
        <dbReference type="ChEBI" id="CHEBI:36655"/>
    </ligand>
</feature>
<evidence type="ECO:0000256" key="7">
    <source>
        <dbReference type="PIRSR" id="PIRSR000138-2"/>
    </source>
</evidence>
<comment type="similarity">
    <text evidence="5">Belongs to the FMN-dependent alpha-hydroxy acid dehydrogenase family.</text>
</comment>
<evidence type="ECO:0000256" key="2">
    <source>
        <dbReference type="ARBA" id="ARBA00022630"/>
    </source>
</evidence>
<feature type="active site" description="Proton acceptor" evidence="6">
    <location>
        <position position="240"/>
    </location>
</feature>
<evidence type="ECO:0000259" key="8">
    <source>
        <dbReference type="PROSITE" id="PS51349"/>
    </source>
</evidence>
<dbReference type="Gene3D" id="3.20.20.70">
    <property type="entry name" value="Aldolase class I"/>
    <property type="match status" value="1"/>
</dbReference>
<dbReference type="GO" id="GO:0016491">
    <property type="term" value="F:oxidoreductase activity"/>
    <property type="evidence" value="ECO:0007669"/>
    <property type="project" value="UniProtKB-KW"/>
</dbReference>
<dbReference type="InterPro" id="IPR012133">
    <property type="entry name" value="Alpha-hydoxy_acid_DH_FMN"/>
</dbReference>
<feature type="binding site" evidence="7">
    <location>
        <begin position="75"/>
        <end position="77"/>
    </location>
    <ligand>
        <name>FMN</name>
        <dbReference type="ChEBI" id="CHEBI:58210"/>
    </ligand>
</feature>
<feature type="binding site" evidence="7">
    <location>
        <position position="216"/>
    </location>
    <ligand>
        <name>FMN</name>
        <dbReference type="ChEBI" id="CHEBI:58210"/>
    </ligand>
</feature>
<evidence type="ECO:0000313" key="10">
    <source>
        <dbReference type="Proteomes" id="UP001305498"/>
    </source>
</evidence>
<keyword evidence="2 7" id="KW-0285">Flavoprotein</keyword>
<keyword evidence="3 7" id="KW-0288">FMN</keyword>
<evidence type="ECO:0000256" key="4">
    <source>
        <dbReference type="ARBA" id="ARBA00023002"/>
    </source>
</evidence>
<dbReference type="EMBL" id="CP118157">
    <property type="protein sequence ID" value="WOF22484.1"/>
    <property type="molecule type" value="Genomic_DNA"/>
</dbReference>
<feature type="binding site" evidence="7">
    <location>
        <position position="240"/>
    </location>
    <ligand>
        <name>glyoxylate</name>
        <dbReference type="ChEBI" id="CHEBI:36655"/>
    </ligand>
</feature>
<dbReference type="Proteomes" id="UP001305498">
    <property type="component" value="Chromosome"/>
</dbReference>
<evidence type="ECO:0000256" key="1">
    <source>
        <dbReference type="ARBA" id="ARBA00001917"/>
    </source>
</evidence>
<feature type="binding site" evidence="7">
    <location>
        <begin position="294"/>
        <end position="295"/>
    </location>
    <ligand>
        <name>FMN</name>
        <dbReference type="ChEBI" id="CHEBI:58210"/>
    </ligand>
</feature>
<proteinExistence type="inferred from homology"/>
<dbReference type="PANTHER" id="PTHR10578:SF107">
    <property type="entry name" value="2-HYDROXYACID OXIDASE 1"/>
    <property type="match status" value="1"/>
</dbReference>
<evidence type="ECO:0000313" key="9">
    <source>
        <dbReference type="EMBL" id="WOF22484.1"/>
    </source>
</evidence>
<feature type="domain" description="FMN hydroxy acid dehydrogenase" evidence="8">
    <location>
        <begin position="1"/>
        <end position="345"/>
    </location>
</feature>
<dbReference type="RefSeq" id="WP_317138955.1">
    <property type="nucleotide sequence ID" value="NZ_CP118157.1"/>
</dbReference>
<feature type="binding site" evidence="7">
    <location>
        <position position="24"/>
    </location>
    <ligand>
        <name>glyoxylate</name>
        <dbReference type="ChEBI" id="CHEBI:36655"/>
    </ligand>
</feature>
<dbReference type="InterPro" id="IPR013785">
    <property type="entry name" value="Aldolase_TIM"/>
</dbReference>
<feature type="binding site" evidence="7">
    <location>
        <position position="104"/>
    </location>
    <ligand>
        <name>FMN</name>
        <dbReference type="ChEBI" id="CHEBI:58210"/>
    </ligand>
</feature>
<evidence type="ECO:0000256" key="3">
    <source>
        <dbReference type="ARBA" id="ARBA00022643"/>
    </source>
</evidence>